<feature type="domain" description="Cupin type-2" evidence="2">
    <location>
        <begin position="46"/>
        <end position="113"/>
    </location>
</feature>
<evidence type="ECO:0000256" key="1">
    <source>
        <dbReference type="ARBA" id="ARBA00022723"/>
    </source>
</evidence>
<evidence type="ECO:0000313" key="3">
    <source>
        <dbReference type="EMBL" id="OGG30014.1"/>
    </source>
</evidence>
<dbReference type="Gene3D" id="2.60.120.10">
    <property type="entry name" value="Jelly Rolls"/>
    <property type="match status" value="1"/>
</dbReference>
<organism evidence="3 4">
    <name type="scientific">Candidatus Gottesmanbacteria bacterium RIFCSPLOWO2_01_FULL_49_10</name>
    <dbReference type="NCBI Taxonomy" id="1798396"/>
    <lineage>
        <taxon>Bacteria</taxon>
        <taxon>Candidatus Gottesmaniibacteriota</taxon>
    </lineage>
</organism>
<dbReference type="InterPro" id="IPR013096">
    <property type="entry name" value="Cupin_2"/>
</dbReference>
<dbReference type="Pfam" id="PF07883">
    <property type="entry name" value="Cupin_2"/>
    <property type="match status" value="1"/>
</dbReference>
<protein>
    <recommendedName>
        <fullName evidence="2">Cupin type-2 domain-containing protein</fullName>
    </recommendedName>
</protein>
<keyword evidence="1" id="KW-0479">Metal-binding</keyword>
<dbReference type="SUPFAM" id="SSF51182">
    <property type="entry name" value="RmlC-like cupins"/>
    <property type="match status" value="1"/>
</dbReference>
<dbReference type="PANTHER" id="PTHR35848:SF6">
    <property type="entry name" value="CUPIN TYPE-2 DOMAIN-CONTAINING PROTEIN"/>
    <property type="match status" value="1"/>
</dbReference>
<dbReference type="InterPro" id="IPR011051">
    <property type="entry name" value="RmlC_Cupin_sf"/>
</dbReference>
<dbReference type="GO" id="GO:0046872">
    <property type="term" value="F:metal ion binding"/>
    <property type="evidence" value="ECO:0007669"/>
    <property type="project" value="UniProtKB-KW"/>
</dbReference>
<dbReference type="PANTHER" id="PTHR35848">
    <property type="entry name" value="OXALATE-BINDING PROTEIN"/>
    <property type="match status" value="1"/>
</dbReference>
<dbReference type="AlphaFoldDB" id="A0A1F6AZA5"/>
<dbReference type="STRING" id="1798396.A2973_05200"/>
<name>A0A1F6AZA5_9BACT</name>
<proteinExistence type="predicted"/>
<gene>
    <name evidence="3" type="ORF">A2973_05200</name>
</gene>
<accession>A0A1F6AZA5</accession>
<comment type="caution">
    <text evidence="3">The sequence shown here is derived from an EMBL/GenBank/DDBJ whole genome shotgun (WGS) entry which is preliminary data.</text>
</comment>
<sequence length="126" mass="14167">MQVIRLHDLPQVPASHENQKDPSVLKQILLRREDLALGRIQMINWAILLPGKSFRLHSHEDMEEVFIILGGKAEITVGEEKELLMKGDVVVIPERSIHTMKNVTAKAVTYLVIGIARERGGKTVIV</sequence>
<evidence type="ECO:0000313" key="4">
    <source>
        <dbReference type="Proteomes" id="UP000176409"/>
    </source>
</evidence>
<dbReference type="InterPro" id="IPR014710">
    <property type="entry name" value="RmlC-like_jellyroll"/>
</dbReference>
<dbReference type="EMBL" id="MFJZ01000032">
    <property type="protein sequence ID" value="OGG30014.1"/>
    <property type="molecule type" value="Genomic_DNA"/>
</dbReference>
<dbReference type="InterPro" id="IPR051610">
    <property type="entry name" value="GPI/OXD"/>
</dbReference>
<dbReference type="Proteomes" id="UP000176409">
    <property type="component" value="Unassembled WGS sequence"/>
</dbReference>
<evidence type="ECO:0000259" key="2">
    <source>
        <dbReference type="Pfam" id="PF07883"/>
    </source>
</evidence>
<reference evidence="3 4" key="1">
    <citation type="journal article" date="2016" name="Nat. Commun.">
        <title>Thousands of microbial genomes shed light on interconnected biogeochemical processes in an aquifer system.</title>
        <authorList>
            <person name="Anantharaman K."/>
            <person name="Brown C.T."/>
            <person name="Hug L.A."/>
            <person name="Sharon I."/>
            <person name="Castelle C.J."/>
            <person name="Probst A.J."/>
            <person name="Thomas B.C."/>
            <person name="Singh A."/>
            <person name="Wilkins M.J."/>
            <person name="Karaoz U."/>
            <person name="Brodie E.L."/>
            <person name="Williams K.H."/>
            <person name="Hubbard S.S."/>
            <person name="Banfield J.F."/>
        </authorList>
    </citation>
    <scope>NUCLEOTIDE SEQUENCE [LARGE SCALE GENOMIC DNA]</scope>
</reference>